<evidence type="ECO:0008006" key="4">
    <source>
        <dbReference type="Google" id="ProtNLM"/>
    </source>
</evidence>
<evidence type="ECO:0000313" key="2">
    <source>
        <dbReference type="EMBL" id="GAA4395857.1"/>
    </source>
</evidence>
<dbReference type="EMBL" id="BAABHB010000001">
    <property type="protein sequence ID" value="GAA4395857.1"/>
    <property type="molecule type" value="Genomic_DNA"/>
</dbReference>
<evidence type="ECO:0000256" key="1">
    <source>
        <dbReference type="SAM" id="SignalP"/>
    </source>
</evidence>
<evidence type="ECO:0000313" key="3">
    <source>
        <dbReference type="Proteomes" id="UP001500936"/>
    </source>
</evidence>
<proteinExistence type="predicted"/>
<reference evidence="3" key="1">
    <citation type="journal article" date="2019" name="Int. J. Syst. Evol. Microbiol.">
        <title>The Global Catalogue of Microorganisms (GCM) 10K type strain sequencing project: providing services to taxonomists for standard genome sequencing and annotation.</title>
        <authorList>
            <consortium name="The Broad Institute Genomics Platform"/>
            <consortium name="The Broad Institute Genome Sequencing Center for Infectious Disease"/>
            <person name="Wu L."/>
            <person name="Ma J."/>
        </authorList>
    </citation>
    <scope>NUCLEOTIDE SEQUENCE [LARGE SCALE GENOMIC DNA]</scope>
    <source>
        <strain evidence="3">JCM 17925</strain>
    </source>
</reference>
<feature type="signal peptide" evidence="1">
    <location>
        <begin position="1"/>
        <end position="18"/>
    </location>
</feature>
<comment type="caution">
    <text evidence="2">The sequence shown here is derived from an EMBL/GenBank/DDBJ whole genome shotgun (WGS) entry which is preliminary data.</text>
</comment>
<keyword evidence="3" id="KW-1185">Reference proteome</keyword>
<name>A0ABP8JTB5_9BACT</name>
<organism evidence="2 3">
    <name type="scientific">Nibrella viscosa</name>
    <dbReference type="NCBI Taxonomy" id="1084524"/>
    <lineage>
        <taxon>Bacteria</taxon>
        <taxon>Pseudomonadati</taxon>
        <taxon>Bacteroidota</taxon>
        <taxon>Cytophagia</taxon>
        <taxon>Cytophagales</taxon>
        <taxon>Spirosomataceae</taxon>
        <taxon>Nibrella</taxon>
    </lineage>
</organism>
<keyword evidence="1" id="KW-0732">Signal</keyword>
<dbReference type="Proteomes" id="UP001500936">
    <property type="component" value="Unassembled WGS sequence"/>
</dbReference>
<gene>
    <name evidence="2" type="ORF">GCM10023187_03300</name>
</gene>
<sequence>MKKSIVGICLLLSFGVQAQRMQLDTTLRPVMTQPPRWVIKFSPLHLFDPDNTVQFGLERILSPRQSVQGEFGFGLGTFNVWQGSGSGRYTHWEHWRGRAEWRFYTNRYRSNRNVGINVRSPAPLGNYLAVELFYKQVNAVENYTVGRECTGGPCAFFELRESPVTKYVGGSHFKLGRQFAFGIDNNRLMMDLYMGLGLRIRSVERPPIAAEDQAFRSGGFLVFDPFYQGASVIPSLTAGLKLGYIL</sequence>
<dbReference type="RefSeq" id="WP_345263289.1">
    <property type="nucleotide sequence ID" value="NZ_BAABHB010000001.1"/>
</dbReference>
<feature type="chain" id="PRO_5045201870" description="DUF3575 domain-containing protein" evidence="1">
    <location>
        <begin position="19"/>
        <end position="246"/>
    </location>
</feature>
<protein>
    <recommendedName>
        <fullName evidence="4">DUF3575 domain-containing protein</fullName>
    </recommendedName>
</protein>
<accession>A0ABP8JTB5</accession>